<comment type="function">
    <text evidence="12">Catalyzes the acylation of glycosyl-4,4'-diaponeurosporenoate, i.e. the esterification of glucose at the C6'' position with the carboxyl group of the C(15) fatty acid 12-methyltetradecanoic acid, to yield staphyloxanthin. This is the last step in the biosynthesis of this orange pigment, present in most staphylococci strains.</text>
</comment>
<dbReference type="Pfam" id="PF18927">
    <property type="entry name" value="CrtO"/>
    <property type="match status" value="1"/>
</dbReference>
<comment type="pathway">
    <text evidence="9">Carotenoid biosynthesis; staphyloxanthin biosynthesis; staphyloxanthin from farnesyl diphosphate: step 5/5.</text>
</comment>
<comment type="caution">
    <text evidence="14">The sequence shown here is derived from an EMBL/GenBank/DDBJ whole genome shotgun (WGS) entry which is preliminary data.</text>
</comment>
<dbReference type="Proteomes" id="UP000473525">
    <property type="component" value="Unassembled WGS sequence"/>
</dbReference>
<protein>
    <recommendedName>
        <fullName evidence="11">Glycosyl-4,4'-diaponeurosporenoate acyltransferase</fullName>
    </recommendedName>
</protein>
<keyword evidence="2" id="KW-1003">Cell membrane</keyword>
<keyword evidence="7 13" id="KW-0472">Membrane</keyword>
<evidence type="ECO:0000256" key="8">
    <source>
        <dbReference type="ARBA" id="ARBA00023315"/>
    </source>
</evidence>
<proteinExistence type="inferred from homology"/>
<evidence type="ECO:0000256" key="7">
    <source>
        <dbReference type="ARBA" id="ARBA00023136"/>
    </source>
</evidence>
<keyword evidence="8 14" id="KW-0012">Acyltransferase</keyword>
<keyword evidence="4 13" id="KW-0812">Transmembrane</keyword>
<evidence type="ECO:0000256" key="13">
    <source>
        <dbReference type="SAM" id="Phobius"/>
    </source>
</evidence>
<comment type="subcellular location">
    <subcellularLocation>
        <location evidence="1">Cell membrane</location>
        <topology evidence="1">Single-pass membrane protein</topology>
    </subcellularLocation>
</comment>
<evidence type="ECO:0000256" key="6">
    <source>
        <dbReference type="ARBA" id="ARBA00022989"/>
    </source>
</evidence>
<evidence type="ECO:0000256" key="10">
    <source>
        <dbReference type="ARBA" id="ARBA00023603"/>
    </source>
</evidence>
<reference evidence="14 15" key="1">
    <citation type="submission" date="2019-12" db="EMBL/GenBank/DDBJ databases">
        <authorList>
            <person name="Huq M.A."/>
        </authorList>
    </citation>
    <scope>NUCLEOTIDE SEQUENCE [LARGE SCALE GENOMIC DNA]</scope>
    <source>
        <strain evidence="14 15">MAH-18</strain>
    </source>
</reference>
<evidence type="ECO:0000256" key="4">
    <source>
        <dbReference type="ARBA" id="ARBA00022692"/>
    </source>
</evidence>
<feature type="transmembrane region" description="Helical" evidence="13">
    <location>
        <begin position="125"/>
        <end position="144"/>
    </location>
</feature>
<evidence type="ECO:0000256" key="1">
    <source>
        <dbReference type="ARBA" id="ARBA00004162"/>
    </source>
</evidence>
<evidence type="ECO:0000313" key="15">
    <source>
        <dbReference type="Proteomes" id="UP000473525"/>
    </source>
</evidence>
<evidence type="ECO:0000256" key="11">
    <source>
        <dbReference type="ARBA" id="ARBA00023667"/>
    </source>
</evidence>
<name>A0A6L6XNE1_9ACTN</name>
<sequence>MFQLLMPQTATIIVDIAAWGAFHALTGYAAHRLDDSRLERDGWLLRQRAFEDGGRWYRRRLRIHRWKDRLPEAGALFAGGISKRRLPAYDAAGLAVFARETRRAELCHWWAMACGPLFVLWNPPLAAALLIAYGVAVNLPFIAIQRYNRFRIDALAGRLAAR</sequence>
<evidence type="ECO:0000256" key="3">
    <source>
        <dbReference type="ARBA" id="ARBA00022679"/>
    </source>
</evidence>
<comment type="similarity">
    <text evidence="10">Belongs to the acyltransferase CrtO family.</text>
</comment>
<keyword evidence="6 13" id="KW-1133">Transmembrane helix</keyword>
<dbReference type="GO" id="GO:0016746">
    <property type="term" value="F:acyltransferase activity"/>
    <property type="evidence" value="ECO:0007669"/>
    <property type="project" value="UniProtKB-KW"/>
</dbReference>
<dbReference type="GO" id="GO:0005886">
    <property type="term" value="C:plasma membrane"/>
    <property type="evidence" value="ECO:0007669"/>
    <property type="project" value="UniProtKB-SubCell"/>
</dbReference>
<dbReference type="RefSeq" id="WP_157341098.1">
    <property type="nucleotide sequence ID" value="NZ_WSEK01000004.1"/>
</dbReference>
<gene>
    <name evidence="14" type="ORF">GON03_06135</name>
</gene>
<dbReference type="UniPathway" id="UPA00029">
    <property type="reaction ID" value="UER00560"/>
</dbReference>
<accession>A0A6L6XNE1</accession>
<evidence type="ECO:0000256" key="2">
    <source>
        <dbReference type="ARBA" id="ARBA00022475"/>
    </source>
</evidence>
<keyword evidence="3 14" id="KW-0808">Transferase</keyword>
<keyword evidence="15" id="KW-1185">Reference proteome</keyword>
<dbReference type="InterPro" id="IPR044021">
    <property type="entry name" value="CrtO"/>
</dbReference>
<evidence type="ECO:0000256" key="9">
    <source>
        <dbReference type="ARBA" id="ARBA00023588"/>
    </source>
</evidence>
<keyword evidence="5" id="KW-0732">Signal</keyword>
<organism evidence="14 15">
    <name type="scientific">Nocardioides agri</name>
    <dbReference type="NCBI Taxonomy" id="2682843"/>
    <lineage>
        <taxon>Bacteria</taxon>
        <taxon>Bacillati</taxon>
        <taxon>Actinomycetota</taxon>
        <taxon>Actinomycetes</taxon>
        <taxon>Propionibacteriales</taxon>
        <taxon>Nocardioidaceae</taxon>
        <taxon>Nocardioides</taxon>
    </lineage>
</organism>
<evidence type="ECO:0000256" key="12">
    <source>
        <dbReference type="ARBA" id="ARBA00025324"/>
    </source>
</evidence>
<dbReference type="AlphaFoldDB" id="A0A6L6XNE1"/>
<evidence type="ECO:0000256" key="5">
    <source>
        <dbReference type="ARBA" id="ARBA00022729"/>
    </source>
</evidence>
<dbReference type="EMBL" id="WSEK01000004">
    <property type="protein sequence ID" value="MVQ48754.1"/>
    <property type="molecule type" value="Genomic_DNA"/>
</dbReference>
<evidence type="ECO:0000313" key="14">
    <source>
        <dbReference type="EMBL" id="MVQ48754.1"/>
    </source>
</evidence>